<organism evidence="1 2">
    <name type="scientific">Lentithecium fluviatile CBS 122367</name>
    <dbReference type="NCBI Taxonomy" id="1168545"/>
    <lineage>
        <taxon>Eukaryota</taxon>
        <taxon>Fungi</taxon>
        <taxon>Dikarya</taxon>
        <taxon>Ascomycota</taxon>
        <taxon>Pezizomycotina</taxon>
        <taxon>Dothideomycetes</taxon>
        <taxon>Pleosporomycetidae</taxon>
        <taxon>Pleosporales</taxon>
        <taxon>Massarineae</taxon>
        <taxon>Lentitheciaceae</taxon>
        <taxon>Lentithecium</taxon>
    </lineage>
</organism>
<accession>A0A6G1IC39</accession>
<dbReference type="EMBL" id="MU005654">
    <property type="protein sequence ID" value="KAF2675668.1"/>
    <property type="molecule type" value="Genomic_DNA"/>
</dbReference>
<name>A0A6G1IC39_9PLEO</name>
<dbReference type="AlphaFoldDB" id="A0A6G1IC39"/>
<dbReference type="Proteomes" id="UP000799291">
    <property type="component" value="Unassembled WGS sequence"/>
</dbReference>
<evidence type="ECO:0000313" key="1">
    <source>
        <dbReference type="EMBL" id="KAF2675668.1"/>
    </source>
</evidence>
<gene>
    <name evidence="1" type="ORF">K458DRAFT_425312</name>
</gene>
<keyword evidence="2" id="KW-1185">Reference proteome</keyword>
<reference evidence="1" key="1">
    <citation type="journal article" date="2020" name="Stud. Mycol.">
        <title>101 Dothideomycetes genomes: a test case for predicting lifestyles and emergence of pathogens.</title>
        <authorList>
            <person name="Haridas S."/>
            <person name="Albert R."/>
            <person name="Binder M."/>
            <person name="Bloem J."/>
            <person name="Labutti K."/>
            <person name="Salamov A."/>
            <person name="Andreopoulos B."/>
            <person name="Baker S."/>
            <person name="Barry K."/>
            <person name="Bills G."/>
            <person name="Bluhm B."/>
            <person name="Cannon C."/>
            <person name="Castanera R."/>
            <person name="Culley D."/>
            <person name="Daum C."/>
            <person name="Ezra D."/>
            <person name="Gonzalez J."/>
            <person name="Henrissat B."/>
            <person name="Kuo A."/>
            <person name="Liang C."/>
            <person name="Lipzen A."/>
            <person name="Lutzoni F."/>
            <person name="Magnuson J."/>
            <person name="Mondo S."/>
            <person name="Nolan M."/>
            <person name="Ohm R."/>
            <person name="Pangilinan J."/>
            <person name="Park H.-J."/>
            <person name="Ramirez L."/>
            <person name="Alfaro M."/>
            <person name="Sun H."/>
            <person name="Tritt A."/>
            <person name="Yoshinaga Y."/>
            <person name="Zwiers L.-H."/>
            <person name="Turgeon B."/>
            <person name="Goodwin S."/>
            <person name="Spatafora J."/>
            <person name="Crous P."/>
            <person name="Grigoriev I."/>
        </authorList>
    </citation>
    <scope>NUCLEOTIDE SEQUENCE</scope>
    <source>
        <strain evidence="1">CBS 122367</strain>
    </source>
</reference>
<proteinExistence type="predicted"/>
<sequence length="52" mass="5802">MPAAERRAQLALYAGRCALAGAVRASSRRAGTCAGRLCVQQQQQRRHWHLRL</sequence>
<evidence type="ECO:0000313" key="2">
    <source>
        <dbReference type="Proteomes" id="UP000799291"/>
    </source>
</evidence>
<protein>
    <submittedName>
        <fullName evidence="1">Uncharacterized protein</fullName>
    </submittedName>
</protein>